<evidence type="ECO:0000313" key="1">
    <source>
        <dbReference type="EMBL" id="WRQ88056.1"/>
    </source>
</evidence>
<proteinExistence type="predicted"/>
<reference evidence="1 2" key="1">
    <citation type="submission" date="2021-08" db="EMBL/GenBank/DDBJ databases">
        <authorList>
            <person name="Zhang D."/>
            <person name="Zhang A."/>
            <person name="Wang L."/>
        </authorList>
    </citation>
    <scope>NUCLEOTIDE SEQUENCE [LARGE SCALE GENOMIC DNA]</scope>
    <source>
        <strain evidence="1 2">WL0086</strain>
    </source>
</reference>
<dbReference type="RefSeq" id="WP_221028909.1">
    <property type="nucleotide sequence ID" value="NZ_CP139781.1"/>
</dbReference>
<name>A0ABZ1C970_9BACT</name>
<dbReference type="EMBL" id="CP139781">
    <property type="protein sequence ID" value="WRQ88056.1"/>
    <property type="molecule type" value="Genomic_DNA"/>
</dbReference>
<dbReference type="Proteomes" id="UP000738431">
    <property type="component" value="Chromosome"/>
</dbReference>
<evidence type="ECO:0008006" key="3">
    <source>
        <dbReference type="Google" id="ProtNLM"/>
    </source>
</evidence>
<keyword evidence="2" id="KW-1185">Reference proteome</keyword>
<sequence length="197" mass="21787">MNITDFTRSLNSHRTAQAFLGVAADQELTASIKPNANIRLIAKDCRTAGQDLHGLLKRMADDRSLEPHESAYFGWISKTRSLLRKLGVGEIQMNVPLAGSWMGTALTGACDLLVHGGPKAIGVVEIKTILRGEQTHPRSRDLVQLASYTSLAEQEFGVSAWASLAYCHFETRTVRIFVFRRSDRLLAPIQRQLEIAA</sequence>
<accession>A0ABZ1C970</accession>
<protein>
    <recommendedName>
        <fullName evidence="3">PD-(D/E)XK endonuclease-like domain-containing protein</fullName>
    </recommendedName>
</protein>
<gene>
    <name evidence="1" type="ORF">K1X11_001470</name>
</gene>
<evidence type="ECO:0000313" key="2">
    <source>
        <dbReference type="Proteomes" id="UP000738431"/>
    </source>
</evidence>
<reference evidence="1 2" key="2">
    <citation type="submission" date="2023-12" db="EMBL/GenBank/DDBJ databases">
        <title>Description of an unclassified Opitutus bacterium of Verrucomicrobiota.</title>
        <authorList>
            <person name="Zhang D.-F."/>
        </authorList>
    </citation>
    <scope>NUCLEOTIDE SEQUENCE [LARGE SCALE GENOMIC DNA]</scope>
    <source>
        <strain evidence="1 2">WL0086</strain>
    </source>
</reference>
<organism evidence="1 2">
    <name type="scientific">Actomonas aquatica</name>
    <dbReference type="NCBI Taxonomy" id="2866162"/>
    <lineage>
        <taxon>Bacteria</taxon>
        <taxon>Pseudomonadati</taxon>
        <taxon>Verrucomicrobiota</taxon>
        <taxon>Opitutia</taxon>
        <taxon>Opitutales</taxon>
        <taxon>Opitutaceae</taxon>
        <taxon>Actomonas</taxon>
    </lineage>
</organism>